<sequence length="155" mass="17213">MKQTIRAFSLGLLTAAILIGVIYWIESPSANSSSAAASTEENIKAVQQEGYFVYQENKEQKIERLEDELANIQTKQDSQVADETEEQVITANVTIESGMSLQEIADALVENKLINDSEAFITYLEDNNLTTSIQIGEFSLNNQMKMSDIAKLITN</sequence>
<dbReference type="Gene3D" id="3.30.1490.480">
    <property type="entry name" value="Endolytic murein transglycosylase"/>
    <property type="match status" value="1"/>
</dbReference>
<feature type="coiled-coil region" evidence="1">
    <location>
        <begin position="55"/>
        <end position="82"/>
    </location>
</feature>
<gene>
    <name evidence="3" type="ORF">MUN87_03655</name>
</gene>
<evidence type="ECO:0000313" key="4">
    <source>
        <dbReference type="Proteomes" id="UP000831537"/>
    </source>
</evidence>
<feature type="transmembrane region" description="Helical" evidence="2">
    <location>
        <begin position="7"/>
        <end position="25"/>
    </location>
</feature>
<dbReference type="RefSeq" id="WP_244746330.1">
    <property type="nucleotide sequence ID" value="NZ_CP095071.1"/>
</dbReference>
<keyword evidence="2" id="KW-1133">Transmembrane helix</keyword>
<dbReference type="Proteomes" id="UP000831537">
    <property type="component" value="Chromosome"/>
</dbReference>
<name>A0ABY4GPC1_9BACI</name>
<reference evidence="3 4" key="1">
    <citation type="submission" date="2022-04" db="EMBL/GenBank/DDBJ databases">
        <title>Gracilibacillus sp. isolated from saltern.</title>
        <authorList>
            <person name="Won M."/>
            <person name="Lee C.-M."/>
            <person name="Woen H.-Y."/>
            <person name="Kwon S.-W."/>
        </authorList>
    </citation>
    <scope>NUCLEOTIDE SEQUENCE [LARGE SCALE GENOMIC DNA]</scope>
    <source>
        <strain evidence="3 4">SSPM10-3</strain>
    </source>
</reference>
<accession>A0ABY4GPC1</accession>
<keyword evidence="2" id="KW-0472">Membrane</keyword>
<protein>
    <submittedName>
        <fullName evidence="3">Endolytic transglycosylase MltG</fullName>
    </submittedName>
</protein>
<keyword evidence="1" id="KW-0175">Coiled coil</keyword>
<proteinExistence type="predicted"/>
<keyword evidence="4" id="KW-1185">Reference proteome</keyword>
<evidence type="ECO:0000256" key="2">
    <source>
        <dbReference type="SAM" id="Phobius"/>
    </source>
</evidence>
<evidence type="ECO:0000313" key="3">
    <source>
        <dbReference type="EMBL" id="UOQ86013.1"/>
    </source>
</evidence>
<evidence type="ECO:0000256" key="1">
    <source>
        <dbReference type="SAM" id="Coils"/>
    </source>
</evidence>
<dbReference type="InterPro" id="IPR003770">
    <property type="entry name" value="MLTG-like"/>
</dbReference>
<organism evidence="3 4">
    <name type="scientific">Gracilibacillus salinarum</name>
    <dbReference type="NCBI Taxonomy" id="2932255"/>
    <lineage>
        <taxon>Bacteria</taxon>
        <taxon>Bacillati</taxon>
        <taxon>Bacillota</taxon>
        <taxon>Bacilli</taxon>
        <taxon>Bacillales</taxon>
        <taxon>Bacillaceae</taxon>
        <taxon>Gracilibacillus</taxon>
    </lineage>
</organism>
<keyword evidence="2" id="KW-0812">Transmembrane</keyword>
<dbReference type="EMBL" id="CP095071">
    <property type="protein sequence ID" value="UOQ86013.1"/>
    <property type="molecule type" value="Genomic_DNA"/>
</dbReference>
<dbReference type="Pfam" id="PF02618">
    <property type="entry name" value="YceG"/>
    <property type="match status" value="1"/>
</dbReference>